<sequence>MRSAEIDEPIEGSAPRARAWLVLEQPGPYGFSALATSHLPDPVKSALAETSTTSGTTILLSRAAGHHADDRVRADRDPRQRRFWFAHTAPGGVKMRSGVIDDDDLLRPDLDDVLTAASRGELPPWGSRDDDPLLLVCTNGRRDICCAVNGRPIVEALVADSSVSSRVLEVSHLGGHRFAPTAVLLPTGHAFGRLTADAAREVLGRAREGSLGALDHHRGRTALAQPAQVAENAVRRAEGIDDLDALDALRRIEGRVAPASLRWEGDDGLAEVEVRHRDGRAWQVLTRRTPLSAARPESCGKSAAISQVWIADAPESIARWS</sequence>
<organism evidence="1">
    <name type="scientific">freshwater metagenome</name>
    <dbReference type="NCBI Taxonomy" id="449393"/>
    <lineage>
        <taxon>unclassified sequences</taxon>
        <taxon>metagenomes</taxon>
        <taxon>ecological metagenomes</taxon>
    </lineage>
</organism>
<dbReference type="EMBL" id="CAFBND010000112">
    <property type="protein sequence ID" value="CAB4956088.1"/>
    <property type="molecule type" value="Genomic_DNA"/>
</dbReference>
<evidence type="ECO:0000313" key="2">
    <source>
        <dbReference type="EMBL" id="CAB4956088.1"/>
    </source>
</evidence>
<reference evidence="1" key="1">
    <citation type="submission" date="2020-05" db="EMBL/GenBank/DDBJ databases">
        <authorList>
            <person name="Chiriac C."/>
            <person name="Salcher M."/>
            <person name="Ghai R."/>
            <person name="Kavagutti S V."/>
        </authorList>
    </citation>
    <scope>NUCLEOTIDE SEQUENCE</scope>
</reference>
<accession>A0A6J7C2N4</accession>
<dbReference type="CDD" id="cd03062">
    <property type="entry name" value="TRX_Fd_Sucrase"/>
    <property type="match status" value="1"/>
</dbReference>
<evidence type="ECO:0000313" key="1">
    <source>
        <dbReference type="EMBL" id="CAB4852337.1"/>
    </source>
</evidence>
<dbReference type="InterPro" id="IPR009737">
    <property type="entry name" value="Aim32/Apd1-like"/>
</dbReference>
<dbReference type="AlphaFoldDB" id="A0A6J7C2N4"/>
<protein>
    <submittedName>
        <fullName evidence="1">Unannotated protein</fullName>
    </submittedName>
</protein>
<gene>
    <name evidence="1" type="ORF">UFOPK3268_01610</name>
    <name evidence="2" type="ORF">UFOPK3752_01974</name>
</gene>
<name>A0A6J7C2N4_9ZZZZ</name>
<dbReference type="Gene3D" id="3.40.30.10">
    <property type="entry name" value="Glutaredoxin"/>
    <property type="match status" value="1"/>
</dbReference>
<dbReference type="Pfam" id="PF06999">
    <property type="entry name" value="Suc_Fer-like"/>
    <property type="match status" value="1"/>
</dbReference>
<dbReference type="SUPFAM" id="SSF52833">
    <property type="entry name" value="Thioredoxin-like"/>
    <property type="match status" value="1"/>
</dbReference>
<proteinExistence type="predicted"/>
<dbReference type="EMBL" id="CAFBIZ010000257">
    <property type="protein sequence ID" value="CAB4852337.1"/>
    <property type="molecule type" value="Genomic_DNA"/>
</dbReference>
<dbReference type="InterPro" id="IPR036249">
    <property type="entry name" value="Thioredoxin-like_sf"/>
</dbReference>